<keyword evidence="4 8" id="KW-0997">Cell inner membrane</keyword>
<reference evidence="12 13" key="1">
    <citation type="submission" date="2018-05" db="EMBL/GenBank/DDBJ databases">
        <title>Rhodoferax soyangensis sp.nov., isolated from an oligotrophic freshwater lake.</title>
        <authorList>
            <person name="Park M."/>
        </authorList>
    </citation>
    <scope>NUCLEOTIDE SEQUENCE [LARGE SCALE GENOMIC DNA]</scope>
    <source>
        <strain evidence="12 13">IMCC26218</strain>
    </source>
</reference>
<evidence type="ECO:0000259" key="11">
    <source>
        <dbReference type="Pfam" id="PF06808"/>
    </source>
</evidence>
<evidence type="ECO:0000256" key="4">
    <source>
        <dbReference type="ARBA" id="ARBA00022519"/>
    </source>
</evidence>
<feature type="transmembrane region" description="Helical" evidence="9">
    <location>
        <begin position="243"/>
        <end position="260"/>
    </location>
</feature>
<keyword evidence="13" id="KW-1185">Reference proteome</keyword>
<feature type="transmembrane region" description="Helical" evidence="9">
    <location>
        <begin position="92"/>
        <end position="109"/>
    </location>
</feature>
<keyword evidence="6 9" id="KW-1133">Transmembrane helix</keyword>
<dbReference type="PANTHER" id="PTHR33362">
    <property type="entry name" value="SIALIC ACID TRAP TRANSPORTER PERMEASE PROTEIN SIAT-RELATED"/>
    <property type="match status" value="1"/>
</dbReference>
<feature type="transmembrane region" description="Helical" evidence="9">
    <location>
        <begin position="517"/>
        <end position="546"/>
    </location>
</feature>
<evidence type="ECO:0000256" key="9">
    <source>
        <dbReference type="SAM" id="Phobius"/>
    </source>
</evidence>
<evidence type="ECO:0000313" key="13">
    <source>
        <dbReference type="Proteomes" id="UP000260665"/>
    </source>
</evidence>
<feature type="transmembrane region" description="Helical" evidence="9">
    <location>
        <begin position="594"/>
        <end position="616"/>
    </location>
</feature>
<feature type="transmembrane region" description="Helical" evidence="9">
    <location>
        <begin position="558"/>
        <end position="582"/>
    </location>
</feature>
<comment type="caution">
    <text evidence="12">The sequence shown here is derived from an EMBL/GenBank/DDBJ whole genome shotgun (WGS) entry which is preliminary data.</text>
</comment>
<feature type="transmembrane region" description="Helical" evidence="9">
    <location>
        <begin position="427"/>
        <end position="457"/>
    </location>
</feature>
<feature type="transmembrane region" description="Helical" evidence="9">
    <location>
        <begin position="295"/>
        <end position="315"/>
    </location>
</feature>
<feature type="transmembrane region" description="Helical" evidence="9">
    <location>
        <begin position="15"/>
        <end position="34"/>
    </location>
</feature>
<dbReference type="NCBIfam" id="TIGR00786">
    <property type="entry name" value="dctM"/>
    <property type="match status" value="1"/>
</dbReference>
<organism evidence="12 13">
    <name type="scientific">Rhodoferax lacus</name>
    <dbReference type="NCBI Taxonomy" id="2184758"/>
    <lineage>
        <taxon>Bacteria</taxon>
        <taxon>Pseudomonadati</taxon>
        <taxon>Pseudomonadota</taxon>
        <taxon>Betaproteobacteria</taxon>
        <taxon>Burkholderiales</taxon>
        <taxon>Comamonadaceae</taxon>
        <taxon>Rhodoferax</taxon>
    </lineage>
</organism>
<feature type="transmembrane region" description="Helical" evidence="9">
    <location>
        <begin position="46"/>
        <end position="65"/>
    </location>
</feature>
<dbReference type="OrthoDB" id="9796052at2"/>
<dbReference type="AlphaFoldDB" id="A0A3E1RCM1"/>
<feature type="transmembrane region" description="Helical" evidence="9">
    <location>
        <begin position="163"/>
        <end position="184"/>
    </location>
</feature>
<dbReference type="PANTHER" id="PTHR33362:SF5">
    <property type="entry name" value="C4-DICARBOXYLATE TRAP TRANSPORTER LARGE PERMEASE PROTEIN DCTM"/>
    <property type="match status" value="1"/>
</dbReference>
<dbReference type="RefSeq" id="WP_117175980.1">
    <property type="nucleotide sequence ID" value="NZ_QFZK01000004.1"/>
</dbReference>
<dbReference type="EMBL" id="QFZK01000004">
    <property type="protein sequence ID" value="RFO97114.1"/>
    <property type="molecule type" value="Genomic_DNA"/>
</dbReference>
<gene>
    <name evidence="12" type="ORF">DIC66_08175</name>
</gene>
<accession>A0A3E1RCM1</accession>
<dbReference type="GO" id="GO:0005886">
    <property type="term" value="C:plasma membrane"/>
    <property type="evidence" value="ECO:0007669"/>
    <property type="project" value="UniProtKB-SubCell"/>
</dbReference>
<name>A0A3E1RCM1_9BURK</name>
<evidence type="ECO:0000256" key="2">
    <source>
        <dbReference type="ARBA" id="ARBA00022448"/>
    </source>
</evidence>
<feature type="transmembrane region" description="Helical" evidence="9">
    <location>
        <begin position="327"/>
        <end position="352"/>
    </location>
</feature>
<feature type="transmembrane region" description="Helical" evidence="9">
    <location>
        <begin position="121"/>
        <end position="143"/>
    </location>
</feature>
<keyword evidence="7 9" id="KW-0472">Membrane</keyword>
<keyword evidence="5 9" id="KW-0812">Transmembrane</keyword>
<dbReference type="InterPro" id="IPR055348">
    <property type="entry name" value="DctQ"/>
</dbReference>
<evidence type="ECO:0000259" key="10">
    <source>
        <dbReference type="Pfam" id="PF04290"/>
    </source>
</evidence>
<feature type="domain" description="Tripartite ATP-independent periplasmic transporters DctQ component" evidence="10">
    <location>
        <begin position="24"/>
        <end position="149"/>
    </location>
</feature>
<keyword evidence="3" id="KW-1003">Cell membrane</keyword>
<feature type="transmembrane region" description="Helical" evidence="9">
    <location>
        <begin position="196"/>
        <end position="223"/>
    </location>
</feature>
<evidence type="ECO:0000256" key="3">
    <source>
        <dbReference type="ARBA" id="ARBA00022475"/>
    </source>
</evidence>
<dbReference type="Proteomes" id="UP000260665">
    <property type="component" value="Unassembled WGS sequence"/>
</dbReference>
<evidence type="ECO:0000256" key="8">
    <source>
        <dbReference type="RuleBase" id="RU369079"/>
    </source>
</evidence>
<protein>
    <submittedName>
        <fullName evidence="12">C4-dicarboxylate ABC transporter permease</fullName>
    </submittedName>
</protein>
<dbReference type="InterPro" id="IPR010656">
    <property type="entry name" value="DctM"/>
</dbReference>
<proteinExistence type="predicted"/>
<dbReference type="GO" id="GO:0022857">
    <property type="term" value="F:transmembrane transporter activity"/>
    <property type="evidence" value="ECO:0007669"/>
    <property type="project" value="UniProtKB-UniRule"/>
</dbReference>
<dbReference type="InterPro" id="IPR004681">
    <property type="entry name" value="TRAP_DctM"/>
</dbReference>
<feature type="domain" description="TRAP C4-dicarboxylate transport system permease DctM subunit" evidence="11">
    <location>
        <begin position="198"/>
        <end position="618"/>
    </location>
</feature>
<dbReference type="Pfam" id="PF04290">
    <property type="entry name" value="DctQ"/>
    <property type="match status" value="1"/>
</dbReference>
<dbReference type="Pfam" id="PF06808">
    <property type="entry name" value="DctM"/>
    <property type="match status" value="1"/>
</dbReference>
<comment type="subcellular location">
    <subcellularLocation>
        <location evidence="1 8">Cell inner membrane</location>
        <topology evidence="1 8">Multi-pass membrane protein</topology>
    </subcellularLocation>
</comment>
<evidence type="ECO:0000256" key="1">
    <source>
        <dbReference type="ARBA" id="ARBA00004429"/>
    </source>
</evidence>
<feature type="transmembrane region" description="Helical" evidence="9">
    <location>
        <begin position="477"/>
        <end position="496"/>
    </location>
</feature>
<evidence type="ECO:0000256" key="7">
    <source>
        <dbReference type="ARBA" id="ARBA00023136"/>
    </source>
</evidence>
<feature type="transmembrane region" description="Helical" evidence="9">
    <location>
        <begin position="267"/>
        <end position="289"/>
    </location>
</feature>
<feature type="transmembrane region" description="Helical" evidence="9">
    <location>
        <begin position="358"/>
        <end position="381"/>
    </location>
</feature>
<evidence type="ECO:0000256" key="5">
    <source>
        <dbReference type="ARBA" id="ARBA00022692"/>
    </source>
</evidence>
<evidence type="ECO:0000256" key="6">
    <source>
        <dbReference type="ARBA" id="ARBA00022989"/>
    </source>
</evidence>
<keyword evidence="2 8" id="KW-0813">Transport</keyword>
<evidence type="ECO:0000313" key="12">
    <source>
        <dbReference type="EMBL" id="RFO97114.1"/>
    </source>
</evidence>
<sequence>MKLGLRGLMGQLDSVLAASALVLMALIPLVEILVRPLAGSGIENASVIVQHLGLVMAMFGSVAALRHGHLSSFGKGFASATWPRLTTFSQRYGLLFAALVCGLLCMASWRLVDSERPVAHLLAYGIPVWWLQASMPLGFAWLGLQLGVQGMRPFATPAGLGAWPRQLGTVLSALPLLLGVWLAWQLDGTALTVWPAVIALVAGLLCGAPIFSVLGALALALFWQDGLPLASIALSHYQITVNPSLPALPLFTLAGLVFARTGAAKRLGAVFVALFGGGPTGTVVAAAVLCSAFTAFTGGSGVTILALGGLLLPLLRNAGFPEQRGISLVTSASALGVLLAPSVPLIMYAIIARVPINTMFLAGLLPACIMVVFLLVLGGYLRRLPAAYSATLDPATSPAEVAPRLAAQRPAVGAALWQAKWEILAPAVAIGALVSGLATPTESAAIAAAYAILTQVLAHHELGWKKLGTTLAECTQIIGGVMLILGMALGLTNFLIEAGIPDMAIEWVQGMVPNKWVFLLVLNVFLFLAGALMEIFAALVVLVPLLLPVAMSYGIDPVHFGIIFLANMELGFLCPPAGMNIYFASAMFNKPVRYVAVAVLPALLAIFLGTLAIALVPATATWLPNLLLGAAR</sequence>
<comment type="function">
    <text evidence="8">Part of the tripartite ATP-independent periplasmic (TRAP) transport system.</text>
</comment>